<protein>
    <submittedName>
        <fullName evidence="2">Pilus assembly protein Flp/PilA</fullName>
    </submittedName>
</protein>
<dbReference type="Pfam" id="PF04964">
    <property type="entry name" value="Flp_Fap"/>
    <property type="match status" value="1"/>
</dbReference>
<dbReference type="OrthoDB" id="5325135at2"/>
<proteinExistence type="predicted"/>
<accession>A0A1N7B1A0</accession>
<keyword evidence="1" id="KW-1133">Transmembrane helix</keyword>
<dbReference type="InterPro" id="IPR007047">
    <property type="entry name" value="Flp_Fap"/>
</dbReference>
<feature type="transmembrane region" description="Helical" evidence="1">
    <location>
        <begin position="25"/>
        <end position="44"/>
    </location>
</feature>
<dbReference type="EMBL" id="FTMD01000016">
    <property type="protein sequence ID" value="SIR45115.1"/>
    <property type="molecule type" value="Genomic_DNA"/>
</dbReference>
<evidence type="ECO:0000313" key="2">
    <source>
        <dbReference type="EMBL" id="SIR45115.1"/>
    </source>
</evidence>
<gene>
    <name evidence="2" type="ORF">SAMN05421829_1164</name>
</gene>
<dbReference type="RefSeq" id="WP_076603793.1">
    <property type="nucleotide sequence ID" value="NZ_FTMD01000016.1"/>
</dbReference>
<keyword evidence="1" id="KW-0812">Transmembrane</keyword>
<keyword evidence="1" id="KW-0472">Membrane</keyword>
<dbReference type="Proteomes" id="UP000186819">
    <property type="component" value="Unassembled WGS sequence"/>
</dbReference>
<reference evidence="3" key="1">
    <citation type="submission" date="2017-01" db="EMBL/GenBank/DDBJ databases">
        <authorList>
            <person name="Varghese N."/>
            <person name="Submissions S."/>
        </authorList>
    </citation>
    <scope>NUCLEOTIDE SEQUENCE [LARGE SCALE GENOMIC DNA]</scope>
    <source>
        <strain evidence="3">ATCC 51758</strain>
    </source>
</reference>
<evidence type="ECO:0000313" key="3">
    <source>
        <dbReference type="Proteomes" id="UP000186819"/>
    </source>
</evidence>
<keyword evidence="3" id="KW-1185">Reference proteome</keyword>
<dbReference type="AlphaFoldDB" id="A0A1N7B1A0"/>
<organism evidence="2 3">
    <name type="scientific">Aromatoleum tolulyticum</name>
    <dbReference type="NCBI Taxonomy" id="34027"/>
    <lineage>
        <taxon>Bacteria</taxon>
        <taxon>Pseudomonadati</taxon>
        <taxon>Pseudomonadota</taxon>
        <taxon>Betaproteobacteria</taxon>
        <taxon>Rhodocyclales</taxon>
        <taxon>Rhodocyclaceae</taxon>
        <taxon>Aromatoleum</taxon>
    </lineage>
</organism>
<sequence length="63" mass="6712">MKAAQIGKRLSAIWFDEDGVTAIEYALLAALIFGAIVISVALLGDSVKTLYDDIARTVTDAIL</sequence>
<evidence type="ECO:0000256" key="1">
    <source>
        <dbReference type="SAM" id="Phobius"/>
    </source>
</evidence>
<name>A0A1N7B1A0_9RHOO</name>
<dbReference type="STRING" id="34027.SAMN05421829_1164"/>